<dbReference type="AlphaFoldDB" id="A0A146LJ96"/>
<reference evidence="1" key="1">
    <citation type="journal article" date="2016" name="Gigascience">
        <title>De novo construction of an expanded transcriptome assembly for the western tarnished plant bug, Lygus hesperus.</title>
        <authorList>
            <person name="Tassone E.E."/>
            <person name="Geib S.M."/>
            <person name="Hall B."/>
            <person name="Fabrick J.A."/>
            <person name="Brent C.S."/>
            <person name="Hull J.J."/>
        </authorList>
    </citation>
    <scope>NUCLEOTIDE SEQUENCE</scope>
</reference>
<name>A0A146LJ96_LYGHE</name>
<sequence length="114" mass="11968">VCGICVCCCPGCDSLLPLPPQLHSCTPNVCGDVGVDGSSASGRVLCVIDHRSSTSTTAHVCAIPSLYVCIRVCCGPSPCVFTTEHCRSHPRSNTLSYKSIVKTAAISSDHLQFK</sequence>
<feature type="non-terminal residue" evidence="1">
    <location>
        <position position="1"/>
    </location>
</feature>
<protein>
    <submittedName>
        <fullName evidence="1">Uncharacterized protein</fullName>
    </submittedName>
</protein>
<organism evidence="1">
    <name type="scientific">Lygus hesperus</name>
    <name type="common">Western plant bug</name>
    <dbReference type="NCBI Taxonomy" id="30085"/>
    <lineage>
        <taxon>Eukaryota</taxon>
        <taxon>Metazoa</taxon>
        <taxon>Ecdysozoa</taxon>
        <taxon>Arthropoda</taxon>
        <taxon>Hexapoda</taxon>
        <taxon>Insecta</taxon>
        <taxon>Pterygota</taxon>
        <taxon>Neoptera</taxon>
        <taxon>Paraneoptera</taxon>
        <taxon>Hemiptera</taxon>
        <taxon>Heteroptera</taxon>
        <taxon>Panheteroptera</taxon>
        <taxon>Cimicomorpha</taxon>
        <taxon>Miridae</taxon>
        <taxon>Mirini</taxon>
        <taxon>Lygus</taxon>
    </lineage>
</organism>
<gene>
    <name evidence="1" type="ORF">g.93728</name>
</gene>
<proteinExistence type="predicted"/>
<accession>A0A146LJ96</accession>
<dbReference type="EMBL" id="GDHC01010426">
    <property type="protein sequence ID" value="JAQ08203.1"/>
    <property type="molecule type" value="Transcribed_RNA"/>
</dbReference>
<evidence type="ECO:0000313" key="1">
    <source>
        <dbReference type="EMBL" id="JAQ08203.1"/>
    </source>
</evidence>
<feature type="non-terminal residue" evidence="1">
    <location>
        <position position="114"/>
    </location>
</feature>